<dbReference type="PROSITE" id="PS50020">
    <property type="entry name" value="WW_DOMAIN_2"/>
    <property type="match status" value="1"/>
</dbReference>
<sequence length="723" mass="82740">MELQYEALDRDSSEIRLITIPPGQTTDDIRFRLWHAPLQKPVLQASTRLGLEQLQKTLPLGWTVAETHQYKYSYIFEHDDTENTQWIHPDPNCNPSLWAPALESPPADFEPQFESLSYTWGSGKPAETAFVEYSGTETSRTSNTWILPLGQNLAQALRHLRRPDADRTLWVDAICINQKDIPEREYQVRKMSLLYQLARRVVVWLGPQSSDSDIAVSSLQYIGSQIEIGRNRARFRAPGAIEAEWFRATTPLSLTKKAWTAVDNLFQRPWFERLWIWQEIQLANSNAIVVCGNHEMLWQQLRKAIICLLTKQQLPTQQLRTRLGDIDPLTIERYSGSFNLLINISRMRKCFDPRDKIYGMLSICGVKLGSKIETSYKKDVKDVYKDVFLQYANQVERLDLLSGCDSALQLEDSPSWVPNWTIPRETWPLYGFSFASGISKSSLRFQAPDILEVEGVRFARIERVTERAPLESPGTLDMVRTWEMPDLQTGIYVAGGSLLDAYCTTIRAGYFDERWPTVKAPSLEEWKDQYLNRISPRRTDQSNEDCELDADIDWMLKMVRGRTFMTMEEGYIGIGPPEATSGDYICVLLGSKTPMVLRPLHDGSGFRVIGECYVHGLDDCVTLLGTLPSNVRVQLDKMQSGYSAVPTYLNLDSGVVSSEDPRLQSSNETDEWERIPHQWDADDPALFEYWRNKRTGVVLNSDPRLSPAALRQRGVTLQTFKLR</sequence>
<accession>A0A177DJF6</accession>
<organism evidence="2 3">
    <name type="scientific">Alternaria alternata</name>
    <name type="common">Alternaria rot fungus</name>
    <name type="synonym">Torula alternata</name>
    <dbReference type="NCBI Taxonomy" id="5599"/>
    <lineage>
        <taxon>Eukaryota</taxon>
        <taxon>Fungi</taxon>
        <taxon>Dikarya</taxon>
        <taxon>Ascomycota</taxon>
        <taxon>Pezizomycotina</taxon>
        <taxon>Dothideomycetes</taxon>
        <taxon>Pleosporomycetidae</taxon>
        <taxon>Pleosporales</taxon>
        <taxon>Pleosporineae</taxon>
        <taxon>Pleosporaceae</taxon>
        <taxon>Alternaria</taxon>
        <taxon>Alternaria sect. Alternaria</taxon>
        <taxon>Alternaria alternata complex</taxon>
    </lineage>
</organism>
<dbReference type="InterPro" id="IPR052895">
    <property type="entry name" value="HetReg/Transcr_Mod"/>
</dbReference>
<dbReference type="Pfam" id="PF26639">
    <property type="entry name" value="Het-6_barrel"/>
    <property type="match status" value="1"/>
</dbReference>
<evidence type="ECO:0000313" key="3">
    <source>
        <dbReference type="Proteomes" id="UP000077248"/>
    </source>
</evidence>
<dbReference type="GeneID" id="29121321"/>
<dbReference type="KEGG" id="aalt:CC77DRAFT_966127"/>
<gene>
    <name evidence="2" type="ORF">CC77DRAFT_966127</name>
</gene>
<dbReference type="EMBL" id="KV441482">
    <property type="protein sequence ID" value="OAG18979.1"/>
    <property type="molecule type" value="Genomic_DNA"/>
</dbReference>
<dbReference type="RefSeq" id="XP_018384400.1">
    <property type="nucleotide sequence ID" value="XM_018535727.1"/>
</dbReference>
<dbReference type="PANTHER" id="PTHR24148">
    <property type="entry name" value="ANKYRIN REPEAT DOMAIN-CONTAINING PROTEIN 39 HOMOLOG-RELATED"/>
    <property type="match status" value="1"/>
</dbReference>
<dbReference type="VEuPathDB" id="FungiDB:CC77DRAFT_966127"/>
<feature type="domain" description="WW" evidence="1">
    <location>
        <begin position="56"/>
        <end position="91"/>
    </location>
</feature>
<evidence type="ECO:0000259" key="1">
    <source>
        <dbReference type="PROSITE" id="PS50020"/>
    </source>
</evidence>
<dbReference type="Pfam" id="PF06985">
    <property type="entry name" value="HET"/>
    <property type="match status" value="1"/>
</dbReference>
<dbReference type="InterPro" id="IPR001202">
    <property type="entry name" value="WW_dom"/>
</dbReference>
<reference evidence="2 3" key="1">
    <citation type="submission" date="2016-05" db="EMBL/GenBank/DDBJ databases">
        <title>Comparative analysis of secretome profiles of manganese(II)-oxidizing ascomycete fungi.</title>
        <authorList>
            <consortium name="DOE Joint Genome Institute"/>
            <person name="Zeiner C.A."/>
            <person name="Purvine S.O."/>
            <person name="Zink E.M."/>
            <person name="Wu S."/>
            <person name="Pasa-Tolic L."/>
            <person name="Chaput D.L."/>
            <person name="Haridas S."/>
            <person name="Grigoriev I.V."/>
            <person name="Santelli C.M."/>
            <person name="Hansel C.M."/>
        </authorList>
    </citation>
    <scope>NUCLEOTIDE SEQUENCE [LARGE SCALE GENOMIC DNA]</scope>
    <source>
        <strain evidence="2 3">SRC1lrK2f</strain>
    </source>
</reference>
<protein>
    <submittedName>
        <fullName evidence="2">HET-domain-containing protein</fullName>
    </submittedName>
</protein>
<proteinExistence type="predicted"/>
<dbReference type="PANTHER" id="PTHR24148:SF73">
    <property type="entry name" value="HET DOMAIN PROTEIN (AFU_ORTHOLOGUE AFUA_8G01020)"/>
    <property type="match status" value="1"/>
</dbReference>
<name>A0A177DJF6_ALTAL</name>
<evidence type="ECO:0000313" key="2">
    <source>
        <dbReference type="EMBL" id="OAG18979.1"/>
    </source>
</evidence>
<keyword evidence="3" id="KW-1185">Reference proteome</keyword>
<dbReference type="Proteomes" id="UP000077248">
    <property type="component" value="Unassembled WGS sequence"/>
</dbReference>
<dbReference type="STRING" id="5599.A0A177DJF6"/>
<dbReference type="InterPro" id="IPR010730">
    <property type="entry name" value="HET"/>
</dbReference>
<dbReference type="AlphaFoldDB" id="A0A177DJF6"/>
<dbReference type="OMA" id="FERLWIT"/>